<name>A0ABY5ALE9_9CYAN</name>
<sequence>MKSSLFAITVIILGVMGSSAPAIAEEVQPLEFDENVSTRVEDLRLHEIQTTPEPQEGLQLPQLSDRLNFQGLVFDSVTIQLNDPDRLPQEQSSQFNLRLAIDDRQSQE</sequence>
<proteinExistence type="predicted"/>
<keyword evidence="4" id="KW-1185">Reference proteome</keyword>
<organism evidence="3 4">
    <name type="scientific">Phormidium yuhuli AB48</name>
    <dbReference type="NCBI Taxonomy" id="2940671"/>
    <lineage>
        <taxon>Bacteria</taxon>
        <taxon>Bacillati</taxon>
        <taxon>Cyanobacteriota</taxon>
        <taxon>Cyanophyceae</taxon>
        <taxon>Oscillatoriophycideae</taxon>
        <taxon>Oscillatoriales</taxon>
        <taxon>Oscillatoriaceae</taxon>
        <taxon>Phormidium</taxon>
        <taxon>Phormidium yuhuli</taxon>
    </lineage>
</organism>
<dbReference type="RefSeq" id="WP_252660590.1">
    <property type="nucleotide sequence ID" value="NZ_CP098611.1"/>
</dbReference>
<accession>A0ABY5ALE9</accession>
<evidence type="ECO:0000313" key="3">
    <source>
        <dbReference type="EMBL" id="USR89662.1"/>
    </source>
</evidence>
<protein>
    <submittedName>
        <fullName evidence="3">Uncharacterized protein</fullName>
    </submittedName>
</protein>
<evidence type="ECO:0000313" key="4">
    <source>
        <dbReference type="Proteomes" id="UP001056708"/>
    </source>
</evidence>
<evidence type="ECO:0000256" key="1">
    <source>
        <dbReference type="SAM" id="MobiDB-lite"/>
    </source>
</evidence>
<feature type="region of interest" description="Disordered" evidence="1">
    <location>
        <begin position="84"/>
        <end position="108"/>
    </location>
</feature>
<gene>
    <name evidence="3" type="ORF">NEA10_12315</name>
</gene>
<dbReference type="EMBL" id="CP098611">
    <property type="protein sequence ID" value="USR89662.1"/>
    <property type="molecule type" value="Genomic_DNA"/>
</dbReference>
<feature type="signal peptide" evidence="2">
    <location>
        <begin position="1"/>
        <end position="24"/>
    </location>
</feature>
<evidence type="ECO:0000256" key="2">
    <source>
        <dbReference type="SAM" id="SignalP"/>
    </source>
</evidence>
<keyword evidence="2" id="KW-0732">Signal</keyword>
<feature type="chain" id="PRO_5045543209" evidence="2">
    <location>
        <begin position="25"/>
        <end position="108"/>
    </location>
</feature>
<dbReference type="Proteomes" id="UP001056708">
    <property type="component" value="Chromosome"/>
</dbReference>
<reference evidence="3" key="1">
    <citation type="submission" date="2022-06" db="EMBL/GenBank/DDBJ databases">
        <title>Genome sequence of Phormidium yuhuli AB48 isolated from an industrial photobioreactor environment.</title>
        <authorList>
            <person name="Qiu Y."/>
            <person name="Noonan A.J.C."/>
            <person name="Dofher K."/>
            <person name="Koch M."/>
            <person name="Kieft B."/>
            <person name="Lin X."/>
            <person name="Ziels R.M."/>
            <person name="Hallam S.J."/>
        </authorList>
    </citation>
    <scope>NUCLEOTIDE SEQUENCE</scope>
    <source>
        <strain evidence="3">AB48</strain>
    </source>
</reference>